<dbReference type="CDD" id="cd14014">
    <property type="entry name" value="STKc_PknB_like"/>
    <property type="match status" value="1"/>
</dbReference>
<keyword evidence="9" id="KW-1185">Reference proteome</keyword>
<dbReference type="PROSITE" id="PS50011">
    <property type="entry name" value="PROTEIN_KINASE_DOM"/>
    <property type="match status" value="1"/>
</dbReference>
<dbReference type="GO" id="GO:0005524">
    <property type="term" value="F:ATP binding"/>
    <property type="evidence" value="ECO:0007669"/>
    <property type="project" value="UniProtKB-UniRule"/>
</dbReference>
<dbReference type="InterPro" id="IPR008271">
    <property type="entry name" value="Ser/Thr_kinase_AS"/>
</dbReference>
<dbReference type="PROSITE" id="PS00107">
    <property type="entry name" value="PROTEIN_KINASE_ATP"/>
    <property type="match status" value="1"/>
</dbReference>
<feature type="domain" description="Protein kinase" evidence="7">
    <location>
        <begin position="84"/>
        <end position="372"/>
    </location>
</feature>
<dbReference type="PANTHER" id="PTHR43289">
    <property type="entry name" value="MITOGEN-ACTIVATED PROTEIN KINASE KINASE KINASE 20-RELATED"/>
    <property type="match status" value="1"/>
</dbReference>
<organism evidence="8 9">
    <name type="scientific">Engelhardtia mirabilis</name>
    <dbReference type="NCBI Taxonomy" id="2528011"/>
    <lineage>
        <taxon>Bacteria</taxon>
        <taxon>Pseudomonadati</taxon>
        <taxon>Planctomycetota</taxon>
        <taxon>Planctomycetia</taxon>
        <taxon>Planctomycetia incertae sedis</taxon>
        <taxon>Engelhardtia</taxon>
    </lineage>
</organism>
<keyword evidence="2 5" id="KW-0547">Nucleotide-binding</keyword>
<proteinExistence type="predicted"/>
<dbReference type="EC" id="2.7.11.1" evidence="8"/>
<dbReference type="InterPro" id="IPR000719">
    <property type="entry name" value="Prot_kinase_dom"/>
</dbReference>
<evidence type="ECO:0000256" key="6">
    <source>
        <dbReference type="SAM" id="MobiDB-lite"/>
    </source>
</evidence>
<evidence type="ECO:0000256" key="5">
    <source>
        <dbReference type="PROSITE-ProRule" id="PRU10141"/>
    </source>
</evidence>
<dbReference type="SMART" id="SM00220">
    <property type="entry name" value="S_TKc"/>
    <property type="match status" value="1"/>
</dbReference>
<dbReference type="AlphaFoldDB" id="A0A518BS26"/>
<dbReference type="KEGG" id="pbap:Pla133_48950"/>
<dbReference type="Pfam" id="PF00069">
    <property type="entry name" value="Pkinase"/>
    <property type="match status" value="1"/>
</dbReference>
<accession>A0A518BS26</accession>
<dbReference type="InterPro" id="IPR005532">
    <property type="entry name" value="SUMF_dom"/>
</dbReference>
<dbReference type="Pfam" id="PF03781">
    <property type="entry name" value="FGE-sulfatase"/>
    <property type="match status" value="1"/>
</dbReference>
<dbReference type="SUPFAM" id="SSF56112">
    <property type="entry name" value="Protein kinase-like (PK-like)"/>
    <property type="match status" value="1"/>
</dbReference>
<dbReference type="EMBL" id="CP036287">
    <property type="protein sequence ID" value="QDU69773.1"/>
    <property type="molecule type" value="Genomic_DNA"/>
</dbReference>
<dbReference type="PROSITE" id="PS00108">
    <property type="entry name" value="PROTEIN_KINASE_ST"/>
    <property type="match status" value="1"/>
</dbReference>
<dbReference type="SUPFAM" id="SSF56436">
    <property type="entry name" value="C-type lectin-like"/>
    <property type="match status" value="1"/>
</dbReference>
<dbReference type="Gene3D" id="3.90.1580.10">
    <property type="entry name" value="paralog of FGE (formylglycine-generating enzyme)"/>
    <property type="match status" value="1"/>
</dbReference>
<dbReference type="InterPro" id="IPR017441">
    <property type="entry name" value="Protein_kinase_ATP_BS"/>
</dbReference>
<evidence type="ECO:0000256" key="1">
    <source>
        <dbReference type="ARBA" id="ARBA00022679"/>
    </source>
</evidence>
<dbReference type="Gene3D" id="1.10.510.10">
    <property type="entry name" value="Transferase(Phosphotransferase) domain 1"/>
    <property type="match status" value="1"/>
</dbReference>
<keyword evidence="3 8" id="KW-0418">Kinase</keyword>
<dbReference type="PANTHER" id="PTHR43289:SF34">
    <property type="entry name" value="SERINE_THREONINE-PROTEIN KINASE YBDM-RELATED"/>
    <property type="match status" value="1"/>
</dbReference>
<keyword evidence="1 8" id="KW-0808">Transferase</keyword>
<feature type="compositionally biased region" description="Polar residues" evidence="6">
    <location>
        <begin position="855"/>
        <end position="864"/>
    </location>
</feature>
<evidence type="ECO:0000313" key="8">
    <source>
        <dbReference type="EMBL" id="QDU69773.1"/>
    </source>
</evidence>
<feature type="binding site" evidence="5">
    <location>
        <position position="115"/>
    </location>
    <ligand>
        <name>ATP</name>
        <dbReference type="ChEBI" id="CHEBI:30616"/>
    </ligand>
</feature>
<feature type="region of interest" description="Disordered" evidence="6">
    <location>
        <begin position="831"/>
        <end position="873"/>
    </location>
</feature>
<evidence type="ECO:0000313" key="9">
    <source>
        <dbReference type="Proteomes" id="UP000316921"/>
    </source>
</evidence>
<name>A0A518BS26_9BACT</name>
<dbReference type="InterPro" id="IPR011009">
    <property type="entry name" value="Kinase-like_dom_sf"/>
</dbReference>
<dbReference type="InterPro" id="IPR016187">
    <property type="entry name" value="CTDL_fold"/>
</dbReference>
<evidence type="ECO:0000256" key="4">
    <source>
        <dbReference type="ARBA" id="ARBA00022840"/>
    </source>
</evidence>
<dbReference type="Gene3D" id="3.30.200.20">
    <property type="entry name" value="Phosphorylase Kinase, domain 1"/>
    <property type="match status" value="1"/>
</dbReference>
<keyword evidence="4 5" id="KW-0067">ATP-binding</keyword>
<evidence type="ECO:0000256" key="2">
    <source>
        <dbReference type="ARBA" id="ARBA00022741"/>
    </source>
</evidence>
<protein>
    <submittedName>
        <fullName evidence="8">Serine/threonine-protein kinase PrkC</fullName>
        <ecNumber evidence="8">2.7.11.1</ecNumber>
    </submittedName>
</protein>
<sequence>MPRMEQEADWDRVEELFHAALDLAPAEREAFLARECGQDESLRAELDDLLRADDEAETFLGEVDRARAAAPLLAEELPRRLGAYRLLEVVGEGGMGVVYRAERADGAFEQRVAVKMLRPGPATSGLLARFDAERRTLARLQHPDIARLFDAGEDERGAPWLAMEFVAGEPIDAWCDRRRSNLRERVELLARVCDAVAHAHDQLVVHRDLKPQNVLVDDDGRPRLLDFGIAKVLENEDDPGGLTETGERALTPAYAAPEQLRGEAVGVRTDVFALGVLAYELLSGQRPHGRRTTSRGELEREILERAAEAPSAAFGRSDEAGAIAAARSSDPRTLRRQLAGDLDRICLTALRKEPERRYGSAAELADELRRWLRGLPVRARGDGLGYRASKLVRRRPVETTLAVLLALVGVGAATTFVKASLRDREQLGEIQRLGDLEYLAELRERADELWPVGPALVGPLESWLSEARALYSRRDLHARTLERWRASSPDELEAGGVLGWNSWRADQLEDLVRELDELNAQGPFGRNIAAISSRLARSRTLVERSIAAERPAWDAALARLAADPRFAELTLEPIAGLVPLGPDPDGGLEAFWPVETGARPARDESGHLVPSAEGGLVLLLLPGGEVTVGAQADDPDAPRYDPQLQVDEGPLQQVRLEPFLLSKFEVTQGQWLRWTGTNPSDYLEGSMAGGRGFGPTNPVERVSWTQARAALTGLALDLPTEAQWDYANRAGSDTVWATGDDEHSLGGFVNIADLYAKTNSGEARWPFSEWLDDGHSVHAPVGSYRPNPFGLHDMLGNVWEWCRDRFFRYDEAAARPGDGLRGADVEVPTDHPIVARGGGYGNSPMNLRSAERYPTSPTLESRSTGIRPARAWR</sequence>
<gene>
    <name evidence="8" type="primary">prkC_18</name>
    <name evidence="8" type="ORF">Pla133_48950</name>
</gene>
<dbReference type="InterPro" id="IPR042095">
    <property type="entry name" value="SUMF_sf"/>
</dbReference>
<reference evidence="8 9" key="1">
    <citation type="submission" date="2019-02" db="EMBL/GenBank/DDBJ databases">
        <title>Deep-cultivation of Planctomycetes and their phenomic and genomic characterization uncovers novel biology.</title>
        <authorList>
            <person name="Wiegand S."/>
            <person name="Jogler M."/>
            <person name="Boedeker C."/>
            <person name="Pinto D."/>
            <person name="Vollmers J."/>
            <person name="Rivas-Marin E."/>
            <person name="Kohn T."/>
            <person name="Peeters S.H."/>
            <person name="Heuer A."/>
            <person name="Rast P."/>
            <person name="Oberbeckmann S."/>
            <person name="Bunk B."/>
            <person name="Jeske O."/>
            <person name="Meyerdierks A."/>
            <person name="Storesund J.E."/>
            <person name="Kallscheuer N."/>
            <person name="Luecker S."/>
            <person name="Lage O.M."/>
            <person name="Pohl T."/>
            <person name="Merkel B.J."/>
            <person name="Hornburger P."/>
            <person name="Mueller R.-W."/>
            <person name="Bruemmer F."/>
            <person name="Labrenz M."/>
            <person name="Spormann A.M."/>
            <person name="Op den Camp H."/>
            <person name="Overmann J."/>
            <person name="Amann R."/>
            <person name="Jetten M.S.M."/>
            <person name="Mascher T."/>
            <person name="Medema M.H."/>
            <person name="Devos D.P."/>
            <person name="Kaster A.-K."/>
            <person name="Ovreas L."/>
            <person name="Rohde M."/>
            <person name="Galperin M.Y."/>
            <person name="Jogler C."/>
        </authorList>
    </citation>
    <scope>NUCLEOTIDE SEQUENCE [LARGE SCALE GENOMIC DNA]</scope>
    <source>
        <strain evidence="8 9">Pla133</strain>
    </source>
</reference>
<dbReference type="GO" id="GO:0004674">
    <property type="term" value="F:protein serine/threonine kinase activity"/>
    <property type="evidence" value="ECO:0007669"/>
    <property type="project" value="UniProtKB-EC"/>
</dbReference>
<evidence type="ECO:0000259" key="7">
    <source>
        <dbReference type="PROSITE" id="PS50011"/>
    </source>
</evidence>
<evidence type="ECO:0000256" key="3">
    <source>
        <dbReference type="ARBA" id="ARBA00022777"/>
    </source>
</evidence>
<dbReference type="Proteomes" id="UP000316921">
    <property type="component" value="Chromosome"/>
</dbReference>